<dbReference type="STRING" id="744872.Spica_1067"/>
<dbReference type="SUPFAM" id="SSF103657">
    <property type="entry name" value="BAR/IMD domain-like"/>
    <property type="match status" value="1"/>
</dbReference>
<proteinExistence type="predicted"/>
<dbReference type="InterPro" id="IPR027267">
    <property type="entry name" value="AH/BAR_dom_sf"/>
</dbReference>
<evidence type="ECO:0000313" key="4">
    <source>
        <dbReference type="Proteomes" id="UP000000503"/>
    </source>
</evidence>
<gene>
    <name evidence="3" type="ordered locus">Spica_1067</name>
</gene>
<protein>
    <recommendedName>
        <fullName evidence="5">Tetratricopeptide repeat protein</fullName>
    </recommendedName>
</protein>
<feature type="chain" id="PRO_5003369824" description="Tetratricopeptide repeat protein" evidence="2">
    <location>
        <begin position="26"/>
        <end position="3676"/>
    </location>
</feature>
<keyword evidence="4" id="KW-1185">Reference proteome</keyword>
<feature type="coiled-coil region" evidence="1">
    <location>
        <begin position="729"/>
        <end position="756"/>
    </location>
</feature>
<organism evidence="3 4">
    <name type="scientific">Gracilinema caldarium (strain ATCC 51460 / DSM 7334 / H1)</name>
    <name type="common">Treponema caldarium</name>
    <dbReference type="NCBI Taxonomy" id="744872"/>
    <lineage>
        <taxon>Bacteria</taxon>
        <taxon>Pseudomonadati</taxon>
        <taxon>Spirochaetota</taxon>
        <taxon>Spirochaetia</taxon>
        <taxon>Spirochaetales</taxon>
        <taxon>Breznakiellaceae</taxon>
        <taxon>Gracilinema</taxon>
    </lineage>
</organism>
<dbReference type="eggNOG" id="COG3210">
    <property type="taxonomic scope" value="Bacteria"/>
</dbReference>
<feature type="coiled-coil region" evidence="1">
    <location>
        <begin position="2633"/>
        <end position="2660"/>
    </location>
</feature>
<reference evidence="4" key="1">
    <citation type="journal article" date="2013" name="Stand. Genomic Sci.">
        <title>Genome sequence of the thermophilic fresh-water bacterium Spirochaeta caldaria type strain (H1(T)), reclassification of Spirochaeta caldaria, Spirochaeta stenostrepta, and Spirochaeta zuelzerae in the genus Treponema as Treponema caldaria comb. nov., Treponema stenostrepta comb. nov., and Treponema zuelzerae comb. nov., and emendation of the genus Treponema.</title>
        <authorList>
            <person name="Abt B."/>
            <person name="Goker M."/>
            <person name="Scheuner C."/>
            <person name="Han C."/>
            <person name="Lu M."/>
            <person name="Misra M."/>
            <person name="Lapidus A."/>
            <person name="Nolan M."/>
            <person name="Lucas S."/>
            <person name="Hammon N."/>
            <person name="Deshpande S."/>
            <person name="Cheng J.F."/>
            <person name="Tapia R."/>
            <person name="Goodwin L.A."/>
            <person name="Pitluck S."/>
            <person name="Liolios K."/>
            <person name="Pagani I."/>
            <person name="Ivanova N."/>
            <person name="Mavromatis K."/>
            <person name="Mikhailova N."/>
            <person name="Huntemann M."/>
            <person name="Pati A."/>
            <person name="Chen A."/>
            <person name="Palaniappan K."/>
            <person name="Land M."/>
            <person name="Hauser L."/>
            <person name="Jeffries C.D."/>
            <person name="Rohde M."/>
            <person name="Spring S."/>
            <person name="Gronow S."/>
            <person name="Detter J.C."/>
            <person name="Bristow J."/>
            <person name="Eisen J.A."/>
            <person name="Markowitz V."/>
            <person name="Hugenholtz P."/>
            <person name="Kyrpides N.C."/>
            <person name="Woyke T."/>
            <person name="Klenk H.P."/>
        </authorList>
    </citation>
    <scope>NUCLEOTIDE SEQUENCE</scope>
    <source>
        <strain evidence="4">ATCC 51460 / DSM 7334 / H1</strain>
    </source>
</reference>
<dbReference type="RefSeq" id="WP_013968526.1">
    <property type="nucleotide sequence ID" value="NC_015732.1"/>
</dbReference>
<dbReference type="Proteomes" id="UP000000503">
    <property type="component" value="Chromosome"/>
</dbReference>
<keyword evidence="1" id="KW-0175">Coiled coil</keyword>
<dbReference type="OrthoDB" id="366002at2"/>
<evidence type="ECO:0000256" key="1">
    <source>
        <dbReference type="SAM" id="Coils"/>
    </source>
</evidence>
<feature type="coiled-coil region" evidence="1">
    <location>
        <begin position="2427"/>
        <end position="2454"/>
    </location>
</feature>
<dbReference type="KEGG" id="scd:Spica_1067"/>
<evidence type="ECO:0000256" key="2">
    <source>
        <dbReference type="SAM" id="SignalP"/>
    </source>
</evidence>
<sequence>MNSKKQKVSLIGICMFLGLVTTLVADPKPDVRGFDRSGFEYSFSRADQTLDPAAWINEVKLGIAIARKNWEQLALTLYDDVVEREHAGKALDQWTETELQQRFAQWLERRFLIEQGLSLASRTSKAVQQANLLYLYKTDQDGSILYDEATGDPEVIRPDGDNPDKLLADQAAWNAQVAQSKEESLQYYRSILTALSPELLAYLEPEQRAAFAQQLENLQDRLVQRKQKELEALVAQEERIFIARRTGDVWSLRKKSESEAAAAIVADLIRETKSSCDQSLASLETKIESASAGTGDLALMGTQWLEAYKEQFQRGIDAWQKAEERFMVRRIEWEQQAGKRFTEGETAWSEAFEKLNKEQQAWEAKARILFQAGEETFKRASETLERAITEAKAEFQKDADLRSQASADRARAWVDTYVTSATMVLSARESSQYWIDKLKSKNTSSPPAIGDPALRSWVDGALKNVWKQAQQSYEKQYSNDFNALQNKKHESEWTRADIERFYQEEARKYPLFYNNSNTNIWSTWLENYDAKHAQAVAEYQNALAAFHEKHALYFRITEAVATIPEEAQALTLAGDCKTLLGAAFDPDLIQAGVEIKRWMQIYTTYADRAREAMETLTRDFDLAIGSGSGALIDVLDNAKTSEDFHLDEYQIELLRAKAVAGYWARRVDIAQAVARYAEDLTAGRTTDAESVAAWKASKARYDTALADYKAAQEALSSASTDVAASRDRLTKAAAALAQADEELEALNQEYALKMSLLAVGSADYLKSELKEKYKSLLETYGLLQKTGDEAPYVTYLERAKQYGLAESIEQTGLILKSLVTGAYGEPAISDLSRRYSALYIPEDEKPLLQTFEALGVDEHSSNYGALKSVYEAWKTSTGEEQQHYDRLIRALLLQARDEAQAALETRLDSISLLSSSTWDEWYRSRGGITDPGTPLTEDSIGQTLIEDMEQAARVYLAKRVEQELALLGYFLDPMGSVSEELKTMVSLSTLGSTIDTATAAALVQSLTLLQQKLKSLTDENPAEYRKQLEALAKTDQRIAAFLRGESACVTATGLDLVGLMLQKERMALERTRGRQLAYERYGSMGYLGAQAEQTRAWQNVTRCFTELGMATNLPYGQLPSPSVLGKQFITAAQGPEQALGTFLAALDQAMEGMPTWLKADLSFWKDALISYVAAKARYSGTSILPENPQNLMDQLKGIQEKQVAYQNLLQTLYTAPTDDARLICALLADGSPSYGEVPRDLLEQEAVHRIARSLLAKAGDLSALEESERRTRLMNDADSNHGYASGAVRTQAVTKALEDLAIQMALINKPDPATLQGEVRTQRLYQIYGELDLQGLASLVQEGLASLDFDQLHPADITSDTIGTWLPYLKTYLDRLHNAAGSAAVYEARAICLLLADQLKNYPDHLAAMLTALDLQAQGTAQTLIQLVNGQDYQLERELFIGIEENNPYYETGILYYLKKRAYQSIPENYEQEQDLVLDRLIKGGKTALVHRIRIELERFSRLINLSRAYGGTDVSGDTLSYARRQTGLSLEDQFALSRLINTGTLQDSFMKSLGLAEVQAGPQDGYTQWLATYLQGELNRYGSERARLQGRLAYAQTYEAQDEEKASSNWRVYLKESIFTQNGDTATALDEIPWTDSGTPECEGNNPRSAENWKEGTLADAFDRINLATRNLQASFTAWNEQLALLTAEQGYREKIRTYLEQPETTWNEDSIQYLPALVQDGYSNEHNQYRYSLSRLEGEQRELGRLGAAIKNYKGNESLKKEIDVLARAIADKQNAYQEQANEYAAAAETFAAEGEIYEQRYRTAKQYYEALEQARLAYEKEDAIRRWASTSYLGSDDNSSLNYRGPTAELAYTQERKTRASIALKALQDLYATSATSRPYTDDTYNALYQEYQASFDRMMLTLKVKDLVSSELTKEYERNQKLYEEYYKMLFAGDGTSNPFATPITYEEQYQVPTEVSKRSWKDIITLKNGKLSLAYDSDFKISTLDATQIETLKDFFETKETVGTDQHESTAFERSLRDLVTRLSSYNFTADKLQQWGLARDYLIKKLIEKNKDQLPFLQDAYHLADNLYNNEGNFEVHYEKLRDRMDYYRAGTQPIYQWEIDPETGKSKQVLIGYTDPGLPEAQKNAWQSLTNEEKSDLEYLALLCVTHGGGTLTGILNDMTEYTEYKVMDKIVTRWKNWEARRRSNLFYGWWAKIEYGKLKDCQNHYRGAWDSLQNKMTNGVIYLNKQPKDLKIKMSEYTISSNRIAALEGKKSAGETFSWADLEKALIASGKLNSNELVKMKQYWETSALAGSGEITNVSEALAKLSSWGRSTRDDAKRKLNTRWQDDETERQAAQQQYRDTLETYIAGKASKADLDAAARAAYGDEAASQKTHLAKLVGVYEDNLESMLNGSSAYQREYAQLGQELADSIGQTYRARFAAELAAREAEWNEERRDLQEKQAAWREAAGLILERGRADWKAGAERLRDSYTSWKKSFAEAYAQGSAAWDGAYLEGLKEKEAWAERATAAATTAASEAMLALVGQDAEAGARTFDTLGFVADLSSGAEEAKAGIRDVLSLAGIVNLTSALNASMGSAETAVSQVRTGLGGLGLWDSGKAQVAAARFTKEANQELASRQARLVAAQARDMAQASIKGLEEQVQKANENFRESMDETFVLKGSWRKEGQHYRKDVVVYSTLLDPVVTEAASVQGYIAYLMQPVSLRTDLSDTKLAQLEYSAIQALIGQAQKEVQEASEKIFGSEADNSEEAKAKRKVVYEVNKTKTVATDLWTMLTTFKTTQEVIEETNHEEREAGAGEFGAHIGYAPVTKGNPNVDDGLDNIWIDKGTGELGRLMRSYIYWSMKESQGWASVNKPMWDKPAWDDRSSWFKAPTIRGITDIGVTIAASVMLPGAGSLLMNAALNLADDAVFTMLDVGGGYKSWEEAGLEFTKKAACSAVNVGVGGVFNGFGGVSNSFFPQGNGLSGMVSSIAGTGPMGVIANTAMTGLQTLTTSTLNSAVNAITWDKDHGLGWSADAFNAGVQGGLISAATGMTSSLTSGMLNLGLEGFVGKTYANAATLSNTIGSLAGQGVNYALTGAFTLNVLNFGMFGIQDRNGNLVKNGLLELHLGRNGATMNVGMGGADVSLGTVAQSIAGLDAWRVNAELWTSKQDEAHKYTSGMRTLYSVGGAQELALYQELLSGKTNIEELADGDYKAKTEANGDGTKTIYLGQGALADGSRFGLNILLAHEAYRNGKDDGTEGQRQETQQAVLGHIGAALALSQVYGMGSIGEAMTGEVNTYLKTLQSNDFGELGKLLAGYDASGDYWRLKKDGSLVYDGFATLRDEDGNIIRSAAEMGVKETQIEGSLIKILGVDPKNKSQVEAVRRLMISAGIQHSYSSDSEQWRWGGEHTVVIGSRGSFPVTATLNLTTVNEGKSITLEGINNFYTTIGASKEQVNSFIKNTYGSAIGMLNYAGLEYRTSAEQMLAKVYSANDIKKIETNQAWYNNAIQNGIVVDAMVTGGAIRTTNFGVNTGDLPLTTSSVAGAAFFEEWHTGIDYGSGGISVQTPGGYWELYDRVEHRAYFQLFGGDIRMRIMHIDPKEINKLQLGAIYGQGTDIQKLFDYPKESYGSGTEAHVHIDFTRWLPYQGNYNRQFVNPETLKPGSIFNYAYSYKDSQKKVLPGYPSNFYRY</sequence>
<evidence type="ECO:0000313" key="3">
    <source>
        <dbReference type="EMBL" id="AEJ19215.1"/>
    </source>
</evidence>
<accession>F8EXI8</accession>
<dbReference type="eggNOG" id="COG1196">
    <property type="taxonomic scope" value="Bacteria"/>
</dbReference>
<dbReference type="EMBL" id="CP002868">
    <property type="protein sequence ID" value="AEJ19215.1"/>
    <property type="molecule type" value="Genomic_DNA"/>
</dbReference>
<feature type="coiled-coil region" evidence="1">
    <location>
        <begin position="1758"/>
        <end position="1824"/>
    </location>
</feature>
<keyword evidence="2" id="KW-0732">Signal</keyword>
<name>F8EXI8_GRAC1</name>
<feature type="signal peptide" evidence="2">
    <location>
        <begin position="1"/>
        <end position="25"/>
    </location>
</feature>
<evidence type="ECO:0008006" key="5">
    <source>
        <dbReference type="Google" id="ProtNLM"/>
    </source>
</evidence>
<dbReference type="HOGENOM" id="CLU_224503_0_0_12"/>